<reference evidence="5 7" key="2">
    <citation type="submission" date="2018-08" db="EMBL/GenBank/DDBJ databases">
        <title>Genetic Globetrotter - A new plasmid hitch-hiking vast phylogenetic and geographic distances.</title>
        <authorList>
            <person name="Vollmers J."/>
            <person name="Petersen J."/>
        </authorList>
    </citation>
    <scope>NUCLEOTIDE SEQUENCE [LARGE SCALE GENOMIC DNA]</scope>
    <source>
        <strain evidence="5 7">DSM 26383</strain>
    </source>
</reference>
<feature type="domain" description="Sulfotransferase" evidence="3">
    <location>
        <begin position="6"/>
        <end position="271"/>
    </location>
</feature>
<dbReference type="GO" id="GO:0008146">
    <property type="term" value="F:sulfotransferase activity"/>
    <property type="evidence" value="ECO:0007669"/>
    <property type="project" value="InterPro"/>
</dbReference>
<accession>A0A0T5P4J8</accession>
<dbReference type="EMBL" id="LAXI01000017">
    <property type="protein sequence ID" value="KRS16035.1"/>
    <property type="molecule type" value="Genomic_DNA"/>
</dbReference>
<evidence type="ECO:0000259" key="3">
    <source>
        <dbReference type="Pfam" id="PF00685"/>
    </source>
</evidence>
<dbReference type="KEGG" id="rid:RIdsm_03864"/>
<dbReference type="PATRIC" id="fig|540747.5.peg.1958"/>
<evidence type="ECO:0000313" key="7">
    <source>
        <dbReference type="Proteomes" id="UP000325785"/>
    </source>
</evidence>
<dbReference type="PANTHER" id="PTHR11783">
    <property type="entry name" value="SULFOTRANSFERASE SULT"/>
    <property type="match status" value="1"/>
</dbReference>
<dbReference type="RefSeq" id="WP_074940606.1">
    <property type="nucleotide sequence ID" value="NZ_CP031598.1"/>
</dbReference>
<sequence>MNKSLVWLASFPKSGNTWLRIFLSNYLVNDAAPVSLNDITRIAHGDSNAALYRRILPDLERRSEIEILRARGALLATIAGNGAGINLIKTHNVNGRHLGMPLIPQHLTKSAIYIVRNPLDVTLSYARHFGIDPEQAARSMASAGNRTKADSDSVPQYLGSWAENVRSWACHPPFPVCVLKYEDMLLDPEASFATALTHLGVPVDNERLVRAIEHSRFERVAQQEAEQGFLERPRRAERFFAVGKSRQWDGVLPGKLVDTIRRHHAEVMGALGY</sequence>
<evidence type="ECO:0000256" key="2">
    <source>
        <dbReference type="ARBA" id="ARBA00022679"/>
    </source>
</evidence>
<dbReference type="EMBL" id="CP031598">
    <property type="protein sequence ID" value="QEW28039.1"/>
    <property type="molecule type" value="Genomic_DNA"/>
</dbReference>
<dbReference type="InterPro" id="IPR027417">
    <property type="entry name" value="P-loop_NTPase"/>
</dbReference>
<gene>
    <name evidence="5" type="ORF">RIdsm_03864</name>
    <name evidence="4" type="ORF">XM52_20955</name>
</gene>
<proteinExistence type="inferred from homology"/>
<dbReference type="STRING" id="540747.SAMN04488031_113113"/>
<dbReference type="OrthoDB" id="9804504at2"/>
<dbReference type="SUPFAM" id="SSF52540">
    <property type="entry name" value="P-loop containing nucleoside triphosphate hydrolases"/>
    <property type="match status" value="1"/>
</dbReference>
<reference evidence="4 6" key="1">
    <citation type="submission" date="2015-04" db="EMBL/GenBank/DDBJ databases">
        <title>The draft genome sequence of Roseovarius indicus B108T.</title>
        <authorList>
            <person name="Li G."/>
            <person name="Lai Q."/>
            <person name="Shao Z."/>
            <person name="Yan P."/>
        </authorList>
    </citation>
    <scope>NUCLEOTIDE SEQUENCE [LARGE SCALE GENOMIC DNA]</scope>
    <source>
        <strain evidence="4 6">B108</strain>
    </source>
</reference>
<dbReference type="InterPro" id="IPR000863">
    <property type="entry name" value="Sulfotransferase_dom"/>
</dbReference>
<evidence type="ECO:0000313" key="4">
    <source>
        <dbReference type="EMBL" id="KRS16035.1"/>
    </source>
</evidence>
<dbReference type="Pfam" id="PF00685">
    <property type="entry name" value="Sulfotransfer_1"/>
    <property type="match status" value="1"/>
</dbReference>
<evidence type="ECO:0000313" key="5">
    <source>
        <dbReference type="EMBL" id="QEW28039.1"/>
    </source>
</evidence>
<name>A0A0T5P4J8_9RHOB</name>
<dbReference type="AlphaFoldDB" id="A0A0T5P4J8"/>
<protein>
    <submittedName>
        <fullName evidence="5">Sulfotransferase domain protein</fullName>
    </submittedName>
</protein>
<dbReference type="Proteomes" id="UP000051401">
    <property type="component" value="Unassembled WGS sequence"/>
</dbReference>
<evidence type="ECO:0000256" key="1">
    <source>
        <dbReference type="ARBA" id="ARBA00005771"/>
    </source>
</evidence>
<evidence type="ECO:0000313" key="6">
    <source>
        <dbReference type="Proteomes" id="UP000051401"/>
    </source>
</evidence>
<organism evidence="4 6">
    <name type="scientific">Roseovarius indicus</name>
    <dbReference type="NCBI Taxonomy" id="540747"/>
    <lineage>
        <taxon>Bacteria</taxon>
        <taxon>Pseudomonadati</taxon>
        <taxon>Pseudomonadota</taxon>
        <taxon>Alphaproteobacteria</taxon>
        <taxon>Rhodobacterales</taxon>
        <taxon>Roseobacteraceae</taxon>
        <taxon>Roseovarius</taxon>
    </lineage>
</organism>
<keyword evidence="2 5" id="KW-0808">Transferase</keyword>
<dbReference type="Proteomes" id="UP000325785">
    <property type="component" value="Chromosome"/>
</dbReference>
<keyword evidence="6" id="KW-1185">Reference proteome</keyword>
<dbReference type="Gene3D" id="3.40.50.300">
    <property type="entry name" value="P-loop containing nucleotide triphosphate hydrolases"/>
    <property type="match status" value="1"/>
</dbReference>
<comment type="similarity">
    <text evidence="1">Belongs to the sulfotransferase 1 family.</text>
</comment>